<keyword evidence="5" id="KW-0032">Aminotransferase</keyword>
<dbReference type="GO" id="GO:0019878">
    <property type="term" value="P:lysine biosynthetic process via aminoadipic acid"/>
    <property type="evidence" value="ECO:0007669"/>
    <property type="project" value="TreeGrafter"/>
</dbReference>
<feature type="region of interest" description="Disordered" evidence="10">
    <location>
        <begin position="1"/>
        <end position="23"/>
    </location>
</feature>
<protein>
    <recommendedName>
        <fullName evidence="9">aromatic-amino-acid transaminase</fullName>
        <ecNumber evidence="9">2.6.1.57</ecNumber>
    </recommendedName>
</protein>
<evidence type="ECO:0000256" key="8">
    <source>
        <dbReference type="ARBA" id="ARBA00051993"/>
    </source>
</evidence>
<sequence>MRRATGSQTSLRRLGRRLQSPQSEVGCVTGNNCRFHTKNKDCSEAIGTTAKLPDAEPVPPKHAKHSTSLADILERRAKAGKLVAGTAAYSDSDMFKAPSIGKPKAKKWDHNHLTKESLLRQPCVLKQAAKYLKKPGLISLGGGLPCAENFPFESISMKVPSVGHFSEEETAARGEVVKIGKYDVREQADRPDGAAYDLSIALNYGQATGSAQMMRWVTEHTELVCDPPYRDWRSCLTVGSTGALEQALRMFLDRERGDSMLTEEYSFSTALETVAPLGAKVFGVRMDEQGLLPESMDEILSTWDARARGARKPHVLYTVPSGQNPTGATMGEQRRREVYAVCQKHDVFIIEDEPYYFLQMQPYAGAGKEELPPPKSVEEFLEGLVPSLLSLDVDGRVLRMDSFSKVVVPGSRLGWVTASEQIIERYIRHSEVCNQGPSGFSQAILYKLLDEQWGHEGYLKWLMNLRMEYTRRRDTLMAACEMHLPRDVVSWTPPAAGMFHWLKVDHTRHPEATKSSILEIEEDIFNRCIEKGVLVGRGSWFRAEHGPVPTDMFFRATYAAATPENMTEAIRRFGDAVRESFRMD</sequence>
<evidence type="ECO:0000313" key="12">
    <source>
        <dbReference type="EMBL" id="KAJ9164642.1"/>
    </source>
</evidence>
<dbReference type="EC" id="2.6.1.57" evidence="9"/>
<evidence type="ECO:0000256" key="1">
    <source>
        <dbReference type="ARBA" id="ARBA00001933"/>
    </source>
</evidence>
<name>A0AA38S7V1_9PEZI</name>
<organism evidence="12 13">
    <name type="scientific">Coniochaeta hoffmannii</name>
    <dbReference type="NCBI Taxonomy" id="91930"/>
    <lineage>
        <taxon>Eukaryota</taxon>
        <taxon>Fungi</taxon>
        <taxon>Dikarya</taxon>
        <taxon>Ascomycota</taxon>
        <taxon>Pezizomycotina</taxon>
        <taxon>Sordariomycetes</taxon>
        <taxon>Sordariomycetidae</taxon>
        <taxon>Coniochaetales</taxon>
        <taxon>Coniochaetaceae</taxon>
        <taxon>Coniochaeta</taxon>
    </lineage>
</organism>
<dbReference type="CDD" id="cd00609">
    <property type="entry name" value="AAT_like"/>
    <property type="match status" value="1"/>
</dbReference>
<dbReference type="Proteomes" id="UP001174691">
    <property type="component" value="Unassembled WGS sequence"/>
</dbReference>
<evidence type="ECO:0000256" key="3">
    <source>
        <dbReference type="ARBA" id="ARBA00007441"/>
    </source>
</evidence>
<gene>
    <name evidence="12" type="ORF">NKR19_g1238</name>
</gene>
<evidence type="ECO:0000313" key="13">
    <source>
        <dbReference type="Proteomes" id="UP001174691"/>
    </source>
</evidence>
<keyword evidence="7" id="KW-0663">Pyridoxal phosphate</keyword>
<evidence type="ECO:0000256" key="9">
    <source>
        <dbReference type="ARBA" id="ARBA00067014"/>
    </source>
</evidence>
<dbReference type="FunFam" id="3.40.640.10:FF:000074">
    <property type="entry name" value="Aromatic amino acid aminotransferase"/>
    <property type="match status" value="1"/>
</dbReference>
<evidence type="ECO:0000256" key="2">
    <source>
        <dbReference type="ARBA" id="ARBA00004496"/>
    </source>
</evidence>
<comment type="subcellular location">
    <subcellularLocation>
        <location evidence="2">Cytoplasm</location>
    </subcellularLocation>
</comment>
<keyword evidence="13" id="KW-1185">Reference proteome</keyword>
<evidence type="ECO:0000256" key="6">
    <source>
        <dbReference type="ARBA" id="ARBA00022679"/>
    </source>
</evidence>
<dbReference type="GO" id="GO:0030170">
    <property type="term" value="F:pyridoxal phosphate binding"/>
    <property type="evidence" value="ECO:0007669"/>
    <property type="project" value="InterPro"/>
</dbReference>
<dbReference type="GO" id="GO:0005737">
    <property type="term" value="C:cytoplasm"/>
    <property type="evidence" value="ECO:0007669"/>
    <property type="project" value="UniProtKB-SubCell"/>
</dbReference>
<dbReference type="GO" id="GO:0006571">
    <property type="term" value="P:tyrosine biosynthetic process"/>
    <property type="evidence" value="ECO:0007669"/>
    <property type="project" value="TreeGrafter"/>
</dbReference>
<dbReference type="SUPFAM" id="SSF53383">
    <property type="entry name" value="PLP-dependent transferases"/>
    <property type="match status" value="1"/>
</dbReference>
<evidence type="ECO:0000256" key="4">
    <source>
        <dbReference type="ARBA" id="ARBA00022490"/>
    </source>
</evidence>
<feature type="compositionally biased region" description="Polar residues" evidence="10">
    <location>
        <begin position="1"/>
        <end position="11"/>
    </location>
</feature>
<proteinExistence type="inferred from homology"/>
<keyword evidence="6 12" id="KW-0808">Transferase</keyword>
<dbReference type="GO" id="GO:0009074">
    <property type="term" value="P:aromatic amino acid family catabolic process"/>
    <property type="evidence" value="ECO:0007669"/>
    <property type="project" value="TreeGrafter"/>
</dbReference>
<comment type="caution">
    <text evidence="12">The sequence shown here is derived from an EMBL/GenBank/DDBJ whole genome shotgun (WGS) entry which is preliminary data.</text>
</comment>
<dbReference type="Gene3D" id="3.40.640.10">
    <property type="entry name" value="Type I PLP-dependent aspartate aminotransferase-like (Major domain)"/>
    <property type="match status" value="1"/>
</dbReference>
<evidence type="ECO:0000256" key="7">
    <source>
        <dbReference type="ARBA" id="ARBA00022898"/>
    </source>
</evidence>
<comment type="catalytic activity">
    <reaction evidence="8">
        <text>an aromatic L-alpha-amino acid + 2-oxoglutarate = an aromatic oxo-acid + L-glutamate</text>
        <dbReference type="Rhea" id="RHEA:17533"/>
        <dbReference type="ChEBI" id="CHEBI:16810"/>
        <dbReference type="ChEBI" id="CHEBI:29985"/>
        <dbReference type="ChEBI" id="CHEBI:73309"/>
        <dbReference type="ChEBI" id="CHEBI:84824"/>
        <dbReference type="EC" id="2.6.1.57"/>
    </reaction>
</comment>
<keyword evidence="4" id="KW-0963">Cytoplasm</keyword>
<dbReference type="PANTHER" id="PTHR42790">
    <property type="entry name" value="AMINOTRANSFERASE"/>
    <property type="match status" value="1"/>
</dbReference>
<evidence type="ECO:0000259" key="11">
    <source>
        <dbReference type="Pfam" id="PF00155"/>
    </source>
</evidence>
<dbReference type="InterPro" id="IPR050859">
    <property type="entry name" value="Class-I_PLP-dep_aminotransf"/>
</dbReference>
<comment type="cofactor">
    <cofactor evidence="1">
        <name>pyridoxal 5'-phosphate</name>
        <dbReference type="ChEBI" id="CHEBI:597326"/>
    </cofactor>
</comment>
<dbReference type="AlphaFoldDB" id="A0AA38S7V1"/>
<comment type="similarity">
    <text evidence="3">Belongs to the class-I pyridoxal-phosphate-dependent aminotransferase family.</text>
</comment>
<dbReference type="InterPro" id="IPR015424">
    <property type="entry name" value="PyrdxlP-dep_Trfase"/>
</dbReference>
<dbReference type="PANTHER" id="PTHR42790:SF21">
    <property type="entry name" value="AROMATIC_AMINOADIPATE AMINOTRANSFERASE 1"/>
    <property type="match status" value="1"/>
</dbReference>
<dbReference type="GO" id="GO:0047536">
    <property type="term" value="F:2-aminoadipate transaminase activity"/>
    <property type="evidence" value="ECO:0007669"/>
    <property type="project" value="TreeGrafter"/>
</dbReference>
<evidence type="ECO:0000256" key="10">
    <source>
        <dbReference type="SAM" id="MobiDB-lite"/>
    </source>
</evidence>
<reference evidence="12" key="1">
    <citation type="submission" date="2022-07" db="EMBL/GenBank/DDBJ databases">
        <title>Fungi with potential for degradation of polypropylene.</title>
        <authorList>
            <person name="Gostincar C."/>
        </authorList>
    </citation>
    <scope>NUCLEOTIDE SEQUENCE</scope>
    <source>
        <strain evidence="12">EXF-13287</strain>
    </source>
</reference>
<dbReference type="Pfam" id="PF00155">
    <property type="entry name" value="Aminotran_1_2"/>
    <property type="match status" value="1"/>
</dbReference>
<accession>A0AA38S7V1</accession>
<evidence type="ECO:0000256" key="5">
    <source>
        <dbReference type="ARBA" id="ARBA00022576"/>
    </source>
</evidence>
<dbReference type="EMBL" id="JANBVN010000011">
    <property type="protein sequence ID" value="KAJ9164642.1"/>
    <property type="molecule type" value="Genomic_DNA"/>
</dbReference>
<dbReference type="InterPro" id="IPR015421">
    <property type="entry name" value="PyrdxlP-dep_Trfase_major"/>
</dbReference>
<feature type="domain" description="Aminotransferase class I/classII large" evidence="11">
    <location>
        <begin position="236"/>
        <end position="573"/>
    </location>
</feature>
<dbReference type="GO" id="GO:0008793">
    <property type="term" value="F:aromatic-amino-acid transaminase activity"/>
    <property type="evidence" value="ECO:0007669"/>
    <property type="project" value="TreeGrafter"/>
</dbReference>
<dbReference type="InterPro" id="IPR004839">
    <property type="entry name" value="Aminotransferase_I/II_large"/>
</dbReference>